<dbReference type="NCBIfam" id="TIGR00217">
    <property type="entry name" value="malQ"/>
    <property type="match status" value="1"/>
</dbReference>
<dbReference type="EC" id="2.4.1.25" evidence="3 10"/>
<evidence type="ECO:0000256" key="10">
    <source>
        <dbReference type="RuleBase" id="RU361207"/>
    </source>
</evidence>
<evidence type="ECO:0000313" key="13">
    <source>
        <dbReference type="Proteomes" id="UP001157353"/>
    </source>
</evidence>
<evidence type="ECO:0000256" key="4">
    <source>
        <dbReference type="ARBA" id="ARBA00020295"/>
    </source>
</evidence>
<evidence type="ECO:0000256" key="1">
    <source>
        <dbReference type="ARBA" id="ARBA00000439"/>
    </source>
</evidence>
<evidence type="ECO:0000313" key="12">
    <source>
        <dbReference type="EMBL" id="GLS91641.1"/>
    </source>
</evidence>
<dbReference type="Pfam" id="PF02446">
    <property type="entry name" value="Glyco_hydro_77"/>
    <property type="match status" value="1"/>
</dbReference>
<accession>A0ABQ6E2Q2</accession>
<proteinExistence type="inferred from homology"/>
<organism evidence="12 13">
    <name type="scientific">Psychromonas marina</name>
    <dbReference type="NCBI Taxonomy" id="88364"/>
    <lineage>
        <taxon>Bacteria</taxon>
        <taxon>Pseudomonadati</taxon>
        <taxon>Pseudomonadota</taxon>
        <taxon>Gammaproteobacteria</taxon>
        <taxon>Alteromonadales</taxon>
        <taxon>Psychromonadaceae</taxon>
        <taxon>Psychromonas</taxon>
    </lineage>
</organism>
<dbReference type="PANTHER" id="PTHR32438:SF5">
    <property type="entry name" value="4-ALPHA-GLUCANOTRANSFERASE DPE1, CHLOROPLASTIC_AMYLOPLASTIC"/>
    <property type="match status" value="1"/>
</dbReference>
<dbReference type="Pfam" id="PF21226">
    <property type="entry name" value="MalQ_N"/>
    <property type="match status" value="1"/>
</dbReference>
<dbReference type="Gene3D" id="3.20.20.80">
    <property type="entry name" value="Glycosidases"/>
    <property type="match status" value="1"/>
</dbReference>
<reference evidence="13" key="1">
    <citation type="journal article" date="2019" name="Int. J. Syst. Evol. Microbiol.">
        <title>The Global Catalogue of Microorganisms (GCM) 10K type strain sequencing project: providing services to taxonomists for standard genome sequencing and annotation.</title>
        <authorList>
            <consortium name="The Broad Institute Genomics Platform"/>
            <consortium name="The Broad Institute Genome Sequencing Center for Infectious Disease"/>
            <person name="Wu L."/>
            <person name="Ma J."/>
        </authorList>
    </citation>
    <scope>NUCLEOTIDE SEQUENCE [LARGE SCALE GENOMIC DNA]</scope>
    <source>
        <strain evidence="13">NBRC 103166</strain>
    </source>
</reference>
<evidence type="ECO:0000256" key="5">
    <source>
        <dbReference type="ARBA" id="ARBA00022676"/>
    </source>
</evidence>
<evidence type="ECO:0000259" key="11">
    <source>
        <dbReference type="Pfam" id="PF21226"/>
    </source>
</evidence>
<evidence type="ECO:0000256" key="3">
    <source>
        <dbReference type="ARBA" id="ARBA00012560"/>
    </source>
</evidence>
<dbReference type="EMBL" id="BSPQ01000013">
    <property type="protein sequence ID" value="GLS91641.1"/>
    <property type="molecule type" value="Genomic_DNA"/>
</dbReference>
<comment type="caution">
    <text evidence="12">The sequence shown here is derived from an EMBL/GenBank/DDBJ whole genome shotgun (WGS) entry which is preliminary data.</text>
</comment>
<dbReference type="InterPro" id="IPR048458">
    <property type="entry name" value="MalQ_N"/>
</dbReference>
<keyword evidence="7 10" id="KW-0119">Carbohydrate metabolism</keyword>
<keyword evidence="13" id="KW-1185">Reference proteome</keyword>
<dbReference type="Proteomes" id="UP001157353">
    <property type="component" value="Unassembled WGS sequence"/>
</dbReference>
<evidence type="ECO:0000256" key="7">
    <source>
        <dbReference type="ARBA" id="ARBA00023277"/>
    </source>
</evidence>
<evidence type="ECO:0000256" key="8">
    <source>
        <dbReference type="ARBA" id="ARBA00031423"/>
    </source>
</evidence>
<dbReference type="InterPro" id="IPR003385">
    <property type="entry name" value="Glyco_hydro_77"/>
</dbReference>
<keyword evidence="5 10" id="KW-0328">Glycosyltransferase</keyword>
<dbReference type="SUPFAM" id="SSF51445">
    <property type="entry name" value="(Trans)glycosidases"/>
    <property type="match status" value="1"/>
</dbReference>
<evidence type="ECO:0000256" key="9">
    <source>
        <dbReference type="ARBA" id="ARBA00031501"/>
    </source>
</evidence>
<protein>
    <recommendedName>
        <fullName evidence="4 10">4-alpha-glucanotransferase</fullName>
        <ecNumber evidence="3 10">2.4.1.25</ecNumber>
    </recommendedName>
    <alternativeName>
        <fullName evidence="8 10">Amylomaltase</fullName>
    </alternativeName>
    <alternativeName>
        <fullName evidence="9 10">Disproportionating enzyme</fullName>
    </alternativeName>
</protein>
<sequence>MTRSSLDKFMELKGIDPNFVDAWGNPAIASEEHVKNLINKMGYDADDEQQLLGHYQEEEKKHWLSLLPPVTVAQKSDSYTIDICLPIDFVTDALIYQVTTEDKRLIKETITATGFPLVAVNEISDIEFQCYQIQLKSDFPLGYHLLEVFEKGNEEALATMSLIITPTACFTPKAMQEGKKIWGTSVQLYCIKSENNWGIGDFSDLKMLLKNTAANGGDFIGLNPIHALSPAQPNNASPYSPSSRKWLNILYSDLTNIEEFKHDKALQDVVNGQAFKEQLAELRDTKWVNYEAVTTLKLEVLRKLFGNLNNGSVESESRLSEFNQYVEEKDESLIHQASYDALQFKFLNEDQTLWGWPAWPEHFQSFQSEGTQAWIESNKQEVMFWCYCQWVAELQLEEADQLAK</sequence>
<keyword evidence="6 10" id="KW-0808">Transferase</keyword>
<feature type="domain" description="MalQ N-terminal beta-sandwich" evidence="11">
    <location>
        <begin position="67"/>
        <end position="166"/>
    </location>
</feature>
<evidence type="ECO:0000256" key="2">
    <source>
        <dbReference type="ARBA" id="ARBA00005684"/>
    </source>
</evidence>
<name>A0ABQ6E2Q2_9GAMM</name>
<gene>
    <name evidence="12" type="ORF">GCM10007916_27100</name>
</gene>
<comment type="catalytic activity">
    <reaction evidence="1 10">
        <text>Transfers a segment of a (1-&gt;4)-alpha-D-glucan to a new position in an acceptor, which may be glucose or a (1-&gt;4)-alpha-D-glucan.</text>
        <dbReference type="EC" id="2.4.1.25"/>
    </reaction>
</comment>
<comment type="similarity">
    <text evidence="2 10">Belongs to the disproportionating enzyme family.</text>
</comment>
<dbReference type="InterPro" id="IPR017853">
    <property type="entry name" value="GH"/>
</dbReference>
<dbReference type="PANTHER" id="PTHR32438">
    <property type="entry name" value="4-ALPHA-GLUCANOTRANSFERASE DPE1, CHLOROPLASTIC/AMYLOPLASTIC"/>
    <property type="match status" value="1"/>
</dbReference>
<evidence type="ECO:0000256" key="6">
    <source>
        <dbReference type="ARBA" id="ARBA00022679"/>
    </source>
</evidence>